<dbReference type="RefSeq" id="WP_196607815.1">
    <property type="nucleotide sequence ID" value="NZ_VRYY01000009.1"/>
</dbReference>
<comment type="caution">
    <text evidence="2">The sequence shown here is derived from an EMBL/GenBank/DDBJ whole genome shotgun (WGS) entry which is preliminary data.</text>
</comment>
<protein>
    <submittedName>
        <fullName evidence="2">HD domain-containing protein</fullName>
    </submittedName>
</protein>
<organism evidence="2 3">
    <name type="scientific">Nitratidesulfovibrio oxamicus</name>
    <dbReference type="NCBI Taxonomy" id="32016"/>
    <lineage>
        <taxon>Bacteria</taxon>
        <taxon>Pseudomonadati</taxon>
        <taxon>Thermodesulfobacteriota</taxon>
        <taxon>Desulfovibrionia</taxon>
        <taxon>Desulfovibrionales</taxon>
        <taxon>Desulfovibrionaceae</taxon>
        <taxon>Nitratidesulfovibrio</taxon>
    </lineage>
</organism>
<name>A0ABS0IZC4_9BACT</name>
<gene>
    <name evidence="2" type="ORF">FVW20_00435</name>
</gene>
<dbReference type="InterPro" id="IPR006674">
    <property type="entry name" value="HD_domain"/>
</dbReference>
<keyword evidence="3" id="KW-1185">Reference proteome</keyword>
<sequence>MPSIRKSLLQFVFSGAYMKRWNDKLRPVELLEVDKQAHKMIVAWLLLQLNTRGLPAEERLRLGAEVVEGGLFDYFYRLVITDIKPPVFYRIKENEAHYNELTEWVAEELEHIVRPLDEDFWQRLLTYIRRREKNTLPDRILTAAHLYASGWEFNLIKPLNTFDDEMPDIDGSFQTRLTAMADLAGVPELIGGSSNALGRFANLCGQLRFQKRWSQTPRIPETSVIGHMFIVACYAYFFSIAVGACPARRLNNFFCGLFHDLPEVLTRDIISPVKRSVKQLPELIRQYEEQEMQERVFSLLDKAGYGDVASRLGYFLGLATGSEFDETVREPARDGSTDDALSVVRKVTFDELQSTCNIDTLDPKDGRLVKACDTLAAFIEAHTSVRNGVTSSHLQEAIARLRSEYRRVTLGPLHVGALFADFD</sequence>
<dbReference type="EMBL" id="VRYY01000009">
    <property type="protein sequence ID" value="MBG3875530.1"/>
    <property type="molecule type" value="Genomic_DNA"/>
</dbReference>
<evidence type="ECO:0000259" key="1">
    <source>
        <dbReference type="Pfam" id="PF13023"/>
    </source>
</evidence>
<dbReference type="Pfam" id="PF13023">
    <property type="entry name" value="HD_3"/>
    <property type="match status" value="1"/>
</dbReference>
<evidence type="ECO:0000313" key="2">
    <source>
        <dbReference type="EMBL" id="MBG3875530.1"/>
    </source>
</evidence>
<proteinExistence type="predicted"/>
<accession>A0ABS0IZC4</accession>
<dbReference type="Gene3D" id="1.10.3210.10">
    <property type="entry name" value="Hypothetical protein af1432"/>
    <property type="match status" value="2"/>
</dbReference>
<dbReference type="Proteomes" id="UP001194469">
    <property type="component" value="Unassembled WGS sequence"/>
</dbReference>
<feature type="domain" description="HD" evidence="1">
    <location>
        <begin position="204"/>
        <end position="400"/>
    </location>
</feature>
<evidence type="ECO:0000313" key="3">
    <source>
        <dbReference type="Proteomes" id="UP001194469"/>
    </source>
</evidence>
<dbReference type="SUPFAM" id="SSF109604">
    <property type="entry name" value="HD-domain/PDEase-like"/>
    <property type="match status" value="2"/>
</dbReference>
<reference evidence="2 3" key="1">
    <citation type="submission" date="2019-08" db="EMBL/GenBank/DDBJ databases">
        <authorList>
            <person name="Luo N."/>
        </authorList>
    </citation>
    <scope>NUCLEOTIDE SEQUENCE [LARGE SCALE GENOMIC DNA]</scope>
    <source>
        <strain evidence="2 3">NCIMB 9442</strain>
    </source>
</reference>